<feature type="non-terminal residue" evidence="2">
    <location>
        <position position="1"/>
    </location>
</feature>
<keyword evidence="3" id="KW-1185">Reference proteome</keyword>
<evidence type="ECO:0000313" key="3">
    <source>
        <dbReference type="Proteomes" id="UP000324897"/>
    </source>
</evidence>
<name>A0A5J9UD82_9POAL</name>
<accession>A0A5J9UD82</accession>
<gene>
    <name evidence="2" type="ORF">EJB05_31313</name>
</gene>
<dbReference type="OrthoDB" id="675750at2759"/>
<proteinExistence type="predicted"/>
<sequence length="220" mass="25364">MALPVAIETISSLEEAGDALKNRDIDQVQFLLHEQTSLQAATEVMVRTCPGKLGYSVKLDEAYRRFEECMQQCDQELRPLEVHITQLKRLLLLPDNEIAHVGPDIMQRNQGVQHVLYPHPPFPLYPSYEYHDSPEERIPYQPPYATAEERDDARSRDRRAQRAWWRTNLTLLETKKKILEGKRIELEIGLASEMRKALESQSDLGAASDCLLNLVQRPLF</sequence>
<reference evidence="2 3" key="1">
    <citation type="journal article" date="2019" name="Sci. Rep.">
        <title>A high-quality genome of Eragrostis curvula grass provides insights into Poaceae evolution and supports new strategies to enhance forage quality.</title>
        <authorList>
            <person name="Carballo J."/>
            <person name="Santos B.A.C.M."/>
            <person name="Zappacosta D."/>
            <person name="Garbus I."/>
            <person name="Selva J.P."/>
            <person name="Gallo C.A."/>
            <person name="Diaz A."/>
            <person name="Albertini E."/>
            <person name="Caccamo M."/>
            <person name="Echenique V."/>
        </authorList>
    </citation>
    <scope>NUCLEOTIDE SEQUENCE [LARGE SCALE GENOMIC DNA]</scope>
    <source>
        <strain evidence="3">cv. Victoria</strain>
        <tissue evidence="2">Leaf</tissue>
    </source>
</reference>
<dbReference type="Gramene" id="TVU21663">
    <property type="protein sequence ID" value="TVU21663"/>
    <property type="gene ID" value="EJB05_31313"/>
</dbReference>
<dbReference type="Proteomes" id="UP000324897">
    <property type="component" value="Unassembled WGS sequence"/>
</dbReference>
<evidence type="ECO:0000256" key="1">
    <source>
        <dbReference type="SAM" id="MobiDB-lite"/>
    </source>
</evidence>
<evidence type="ECO:0000313" key="2">
    <source>
        <dbReference type="EMBL" id="TVU21663.1"/>
    </source>
</evidence>
<feature type="compositionally biased region" description="Basic and acidic residues" evidence="1">
    <location>
        <begin position="147"/>
        <end position="157"/>
    </location>
</feature>
<organism evidence="2 3">
    <name type="scientific">Eragrostis curvula</name>
    <name type="common">weeping love grass</name>
    <dbReference type="NCBI Taxonomy" id="38414"/>
    <lineage>
        <taxon>Eukaryota</taxon>
        <taxon>Viridiplantae</taxon>
        <taxon>Streptophyta</taxon>
        <taxon>Embryophyta</taxon>
        <taxon>Tracheophyta</taxon>
        <taxon>Spermatophyta</taxon>
        <taxon>Magnoliopsida</taxon>
        <taxon>Liliopsida</taxon>
        <taxon>Poales</taxon>
        <taxon>Poaceae</taxon>
        <taxon>PACMAD clade</taxon>
        <taxon>Chloridoideae</taxon>
        <taxon>Eragrostideae</taxon>
        <taxon>Eragrostidinae</taxon>
        <taxon>Eragrostis</taxon>
    </lineage>
</organism>
<dbReference type="AlphaFoldDB" id="A0A5J9UD82"/>
<dbReference type="EMBL" id="RWGY01000026">
    <property type="protein sequence ID" value="TVU21663.1"/>
    <property type="molecule type" value="Genomic_DNA"/>
</dbReference>
<feature type="region of interest" description="Disordered" evidence="1">
    <location>
        <begin position="135"/>
        <end position="157"/>
    </location>
</feature>
<protein>
    <submittedName>
        <fullName evidence="2">Uncharacterized protein</fullName>
    </submittedName>
</protein>
<comment type="caution">
    <text evidence="2">The sequence shown here is derived from an EMBL/GenBank/DDBJ whole genome shotgun (WGS) entry which is preliminary data.</text>
</comment>